<keyword evidence="3" id="KW-1185">Reference proteome</keyword>
<evidence type="ECO:0008006" key="4">
    <source>
        <dbReference type="Google" id="ProtNLM"/>
    </source>
</evidence>
<dbReference type="AlphaFoldDB" id="A0A2T5BWZ3"/>
<accession>A0A2T5BWZ3</accession>
<feature type="chain" id="PRO_5015711106" description="PKD domain-containing protein" evidence="1">
    <location>
        <begin position="24"/>
        <end position="241"/>
    </location>
</feature>
<protein>
    <recommendedName>
        <fullName evidence="4">PKD domain-containing protein</fullName>
    </recommendedName>
</protein>
<reference evidence="2 3" key="1">
    <citation type="submission" date="2018-04" db="EMBL/GenBank/DDBJ databases">
        <title>Genomic Encyclopedia of Archaeal and Bacterial Type Strains, Phase II (KMG-II): from individual species to whole genera.</title>
        <authorList>
            <person name="Goeker M."/>
        </authorList>
    </citation>
    <scope>NUCLEOTIDE SEQUENCE [LARGE SCALE GENOMIC DNA]</scope>
    <source>
        <strain evidence="2 3">DSM 28823</strain>
    </source>
</reference>
<evidence type="ECO:0000313" key="3">
    <source>
        <dbReference type="Proteomes" id="UP000243525"/>
    </source>
</evidence>
<comment type="caution">
    <text evidence="2">The sequence shown here is derived from an EMBL/GenBank/DDBJ whole genome shotgun (WGS) entry which is preliminary data.</text>
</comment>
<dbReference type="Proteomes" id="UP000243525">
    <property type="component" value="Unassembled WGS sequence"/>
</dbReference>
<keyword evidence="1" id="KW-0732">Signal</keyword>
<evidence type="ECO:0000256" key="1">
    <source>
        <dbReference type="SAM" id="SignalP"/>
    </source>
</evidence>
<evidence type="ECO:0000313" key="2">
    <source>
        <dbReference type="EMBL" id="PTN04239.1"/>
    </source>
</evidence>
<name>A0A2T5BWZ3_9BACT</name>
<feature type="signal peptide" evidence="1">
    <location>
        <begin position="1"/>
        <end position="23"/>
    </location>
</feature>
<organism evidence="2 3">
    <name type="scientific">Mangrovibacterium marinum</name>
    <dbReference type="NCBI Taxonomy" id="1639118"/>
    <lineage>
        <taxon>Bacteria</taxon>
        <taxon>Pseudomonadati</taxon>
        <taxon>Bacteroidota</taxon>
        <taxon>Bacteroidia</taxon>
        <taxon>Marinilabiliales</taxon>
        <taxon>Prolixibacteraceae</taxon>
        <taxon>Mangrovibacterium</taxon>
    </lineage>
</organism>
<sequence>MKNKILSLLFVAIAMIVSTSAFADNETVASLGGSVTFVVNTTDDNGNANAAGYQWEIRNSSGTPIQTFSDNSSSATVDFTTANGYEAGVYTIWVQFEDGNGCLSDPISRTITINDSSWNLAGATNLTTCSLLTVYDSGNSSNPDETKFNVTIASAFGTYTVVYEVGGVEFTESNYTSGSTITVAHNSTTPDVTGVFTNTGDSNKDVIVKVTSVTDSNGFVVPLETTDRYTVVVNPRPTITF</sequence>
<gene>
    <name evidence="2" type="ORF">C8N47_1334</name>
</gene>
<dbReference type="EMBL" id="QAAD01000033">
    <property type="protein sequence ID" value="PTN04239.1"/>
    <property type="molecule type" value="Genomic_DNA"/>
</dbReference>
<dbReference type="RefSeq" id="WP_107823908.1">
    <property type="nucleotide sequence ID" value="NZ_QAAD01000033.1"/>
</dbReference>
<proteinExistence type="predicted"/>